<proteinExistence type="predicted"/>
<feature type="non-terminal residue" evidence="2">
    <location>
        <position position="1"/>
    </location>
</feature>
<gene>
    <name evidence="2" type="ORF">E0F66_10980</name>
</gene>
<accession>A0A5S4THH6</accession>
<dbReference type="InterPro" id="IPR008006">
    <property type="entry name" value="Peptidase_M26_N_dom"/>
</dbReference>
<evidence type="ECO:0000313" key="2">
    <source>
        <dbReference type="EMBL" id="TYK96540.1"/>
    </source>
</evidence>
<sequence>KTLELRNVSDLELYSQTDGTYKQHISLDSVPSNSETYFVKVKSSSFKDVYLPVASITEEIKNGQTVYKITAKAERLQQEQDNKYVDNFSFYLSKKATEETTNFTSFSNLVEAINRNPAGTYHLAASLNANEVELGQDDRSYIKQTFTGQLIGEKDG</sequence>
<comment type="caution">
    <text evidence="2">The sequence shown here is derived from an EMBL/GenBank/DDBJ whole genome shotgun (WGS) entry which is preliminary data.</text>
</comment>
<feature type="non-terminal residue" evidence="2">
    <location>
        <position position="156"/>
    </location>
</feature>
<feature type="domain" description="Peptidase M26 N-terminal" evidence="1">
    <location>
        <begin position="1"/>
        <end position="156"/>
    </location>
</feature>
<dbReference type="RefSeq" id="WP_187416435.1">
    <property type="nucleotide sequence ID" value="NZ_SJLL01000215.1"/>
</dbReference>
<dbReference type="AlphaFoldDB" id="A0A5S4THH6"/>
<reference evidence="2 3" key="1">
    <citation type="submission" date="2019-02" db="EMBL/GenBank/DDBJ databases">
        <title>Novel genomic isolates of S. pyogenes and S. dysgalactiae subsp. equisimilis associated to necrotising fasciitis (NSTI).</title>
        <authorList>
            <person name="Barrantes I."/>
        </authorList>
    </citation>
    <scope>NUCLEOTIDE SEQUENCE [LARGE SCALE GENOMIC DNA]</scope>
    <source>
        <strain evidence="2 3">SPY2028</strain>
    </source>
</reference>
<evidence type="ECO:0000259" key="1">
    <source>
        <dbReference type="Pfam" id="PF05342"/>
    </source>
</evidence>
<dbReference type="EMBL" id="SJLL01000215">
    <property type="protein sequence ID" value="TYK96540.1"/>
    <property type="molecule type" value="Genomic_DNA"/>
</dbReference>
<dbReference type="GO" id="GO:0004222">
    <property type="term" value="F:metalloendopeptidase activity"/>
    <property type="evidence" value="ECO:0007669"/>
    <property type="project" value="InterPro"/>
</dbReference>
<protein>
    <submittedName>
        <fullName evidence="2">Peptidase M26</fullName>
    </submittedName>
</protein>
<dbReference type="GO" id="GO:0008270">
    <property type="term" value="F:zinc ion binding"/>
    <property type="evidence" value="ECO:0007669"/>
    <property type="project" value="InterPro"/>
</dbReference>
<organism evidence="2 3">
    <name type="scientific">Streptococcus pyogenes</name>
    <dbReference type="NCBI Taxonomy" id="1314"/>
    <lineage>
        <taxon>Bacteria</taxon>
        <taxon>Bacillati</taxon>
        <taxon>Bacillota</taxon>
        <taxon>Bacilli</taxon>
        <taxon>Lactobacillales</taxon>
        <taxon>Streptococcaceae</taxon>
        <taxon>Streptococcus</taxon>
    </lineage>
</organism>
<dbReference type="Proteomes" id="UP000324058">
    <property type="component" value="Unassembled WGS sequence"/>
</dbReference>
<dbReference type="GO" id="GO:0016020">
    <property type="term" value="C:membrane"/>
    <property type="evidence" value="ECO:0007669"/>
    <property type="project" value="InterPro"/>
</dbReference>
<evidence type="ECO:0000313" key="3">
    <source>
        <dbReference type="Proteomes" id="UP000324058"/>
    </source>
</evidence>
<name>A0A5S4THH6_STRPY</name>
<dbReference type="Pfam" id="PF05342">
    <property type="entry name" value="Peptidase_M26_N"/>
    <property type="match status" value="1"/>
</dbReference>